<evidence type="ECO:0000259" key="2">
    <source>
        <dbReference type="PROSITE" id="PS50837"/>
    </source>
</evidence>
<evidence type="ECO:0000313" key="4">
    <source>
        <dbReference type="Proteomes" id="UP001221413"/>
    </source>
</evidence>
<keyword evidence="1" id="KW-0677">Repeat</keyword>
<dbReference type="Gene3D" id="3.40.50.300">
    <property type="entry name" value="P-loop containing nucleotide triphosphate hydrolases"/>
    <property type="match status" value="1"/>
</dbReference>
<reference evidence="3" key="1">
    <citation type="submission" date="2023-01" db="EMBL/GenBank/DDBJ databases">
        <title>The chitinases involved in constricting ring structure development in the nematode-trapping fungus Drechslerella dactyloides.</title>
        <authorList>
            <person name="Wang R."/>
            <person name="Zhang L."/>
            <person name="Tang P."/>
            <person name="Li S."/>
            <person name="Liang L."/>
        </authorList>
    </citation>
    <scope>NUCLEOTIDE SEQUENCE</scope>
    <source>
        <strain evidence="3">YMF1.00031</strain>
    </source>
</reference>
<dbReference type="Pfam" id="PF22939">
    <property type="entry name" value="WHD_GPIID"/>
    <property type="match status" value="1"/>
</dbReference>
<dbReference type="Pfam" id="PF24809">
    <property type="entry name" value="DUF7708"/>
    <property type="match status" value="1"/>
</dbReference>
<name>A0AAD6IT88_DREDA</name>
<proteinExistence type="predicted"/>
<keyword evidence="4" id="KW-1185">Reference proteome</keyword>
<dbReference type="PANTHER" id="PTHR10039:SF14">
    <property type="entry name" value="NACHT DOMAIN-CONTAINING PROTEIN"/>
    <property type="match status" value="1"/>
</dbReference>
<dbReference type="SMART" id="SM00028">
    <property type="entry name" value="TPR"/>
    <property type="match status" value="4"/>
</dbReference>
<dbReference type="InterPro" id="IPR011990">
    <property type="entry name" value="TPR-like_helical_dom_sf"/>
</dbReference>
<dbReference type="PANTHER" id="PTHR10039">
    <property type="entry name" value="AMELOGENIN"/>
    <property type="match status" value="1"/>
</dbReference>
<dbReference type="InterPro" id="IPR007111">
    <property type="entry name" value="NACHT_NTPase"/>
</dbReference>
<dbReference type="Pfam" id="PF24883">
    <property type="entry name" value="NPHP3_N"/>
    <property type="match status" value="1"/>
</dbReference>
<dbReference type="SUPFAM" id="SSF52540">
    <property type="entry name" value="P-loop containing nucleoside triphosphate hydrolases"/>
    <property type="match status" value="1"/>
</dbReference>
<dbReference type="InterPro" id="IPR056884">
    <property type="entry name" value="NPHP3-like_N"/>
</dbReference>
<dbReference type="InterPro" id="IPR027417">
    <property type="entry name" value="P-loop_NTPase"/>
</dbReference>
<protein>
    <recommendedName>
        <fullName evidence="2">NACHT domain-containing protein</fullName>
    </recommendedName>
</protein>
<feature type="domain" description="NACHT" evidence="2">
    <location>
        <begin position="317"/>
        <end position="466"/>
    </location>
</feature>
<sequence>MTVHQSASVHHVTDPMENACSRFKDFLRLKGKQPSFTTLEALQLQVRQLEFKQRGSSTTLKIGRSVDPILKFLRTHSDAFDTMVQANPYPAALVWGTFKILLNVAWYHFHYFENLMKMLEEIGEGLPIYREYEAILDLVPESRKTLADVYYDILVFLYQAYKVYKKRRSLMLCHNLWKTFQADFGDTTSKFDHHKQILQKYVELTTAMRVKDIHSGVREVQAGVKKVEEGMKRVEAVIQNNQSKVNVDIQILSQSKIQPASLDQRKSIMKWISSSDPQMDSARASRGRVEASGQWLLGQNNEHSAIFKSWLDSTDKKILRIVGRPGSGKTVLSTAIIEHLQQQHAYRETAKPSTAVCTTYFFCSKSNQGQDFQSVLAGLMKQILVQLPELPQCVVDCFQISSGNNRNTLTIADSPEKLFEEISHLFKKLYLVIDGLDELSEPGEAVKQLLQHTNHLPNVRTVLLSRDISTINCRLLSYPVIKLDGRNTGQDIDRYLNEQLDDLRLEDEEVEISPEVRDMLSKKADGMFLWVKYMMSSLRSATSLEGIVEKISEMPKDLDEFYDSILLKLARTSEELHGLAKRVIMLMCAASRPLKWEELACMLSTDGNEEEGKIIKYKSRILTACSPLIENSTETNEFRFAHASVMEYFLNPKSKRSQALQLGFAFREIDAQTEIAFVCLNYLLGLDPRSQNEEAKAKQPFLEYAETFWGYHIIRSEYSDELSGKMRDYLSIKPRRSKWMARQLFRESSGFPLQHLIATQKQLHRWDVGLKSASSKDRLDWIQDVAQILVDIDTSENGQHTTAPSDNNASAPGRLRITYFEKLMVIRDLSREYTIRQRLGEGEQWMTEALTRKQAEFGEEHISTVWLLNSLGIIYDQQHRVTLSAQTHERALRIQEKNLGPMHLETVWTVNELGRVYRHLKRYDDAIAMHERAYEALKAQLPGDELQIAWTLNTLARAYRKNGSTTKALECHEEATDIQRRLLGEDHPHFLWSIADMGRCHRDKGELSESISYHRRCLEGRKRVLGLDHADTLWAMNDLGLVLSECGKLHEANQLHQQAVEGQIKLLGESHPHTLWSQDQIRKLQF</sequence>
<dbReference type="Proteomes" id="UP001221413">
    <property type="component" value="Unassembled WGS sequence"/>
</dbReference>
<dbReference type="Pfam" id="PF13424">
    <property type="entry name" value="TPR_12"/>
    <property type="match status" value="2"/>
</dbReference>
<dbReference type="AlphaFoldDB" id="A0AAD6IT88"/>
<accession>A0AAD6IT88</accession>
<dbReference type="InterPro" id="IPR056125">
    <property type="entry name" value="DUF7708"/>
</dbReference>
<dbReference type="InterPro" id="IPR054471">
    <property type="entry name" value="GPIID_WHD"/>
</dbReference>
<comment type="caution">
    <text evidence="3">The sequence shown here is derived from an EMBL/GenBank/DDBJ whole genome shotgun (WGS) entry which is preliminary data.</text>
</comment>
<dbReference type="Gene3D" id="1.25.40.10">
    <property type="entry name" value="Tetratricopeptide repeat domain"/>
    <property type="match status" value="2"/>
</dbReference>
<evidence type="ECO:0000313" key="3">
    <source>
        <dbReference type="EMBL" id="KAJ6257569.1"/>
    </source>
</evidence>
<evidence type="ECO:0000256" key="1">
    <source>
        <dbReference type="ARBA" id="ARBA00022737"/>
    </source>
</evidence>
<dbReference type="EMBL" id="JAQGDS010000010">
    <property type="protein sequence ID" value="KAJ6257569.1"/>
    <property type="molecule type" value="Genomic_DNA"/>
</dbReference>
<dbReference type="InterPro" id="IPR019734">
    <property type="entry name" value="TPR_rpt"/>
</dbReference>
<dbReference type="Pfam" id="PF13374">
    <property type="entry name" value="TPR_10"/>
    <property type="match status" value="1"/>
</dbReference>
<dbReference type="SUPFAM" id="SSF48452">
    <property type="entry name" value="TPR-like"/>
    <property type="match status" value="2"/>
</dbReference>
<dbReference type="PROSITE" id="PS50837">
    <property type="entry name" value="NACHT"/>
    <property type="match status" value="1"/>
</dbReference>
<gene>
    <name evidence="3" type="ORF">Dda_7354</name>
</gene>
<organism evidence="3 4">
    <name type="scientific">Drechslerella dactyloides</name>
    <name type="common">Nematode-trapping fungus</name>
    <name type="synonym">Arthrobotrys dactyloides</name>
    <dbReference type="NCBI Taxonomy" id="74499"/>
    <lineage>
        <taxon>Eukaryota</taxon>
        <taxon>Fungi</taxon>
        <taxon>Dikarya</taxon>
        <taxon>Ascomycota</taxon>
        <taxon>Pezizomycotina</taxon>
        <taxon>Orbiliomycetes</taxon>
        <taxon>Orbiliales</taxon>
        <taxon>Orbiliaceae</taxon>
        <taxon>Drechslerella</taxon>
    </lineage>
</organism>